<evidence type="ECO:0000256" key="6">
    <source>
        <dbReference type="SAM" id="Coils"/>
    </source>
</evidence>
<sequence length="315" mass="36654">MAKPRTAQKNALKRRKRRLQRQLEEDVLRVLHEGQESRVEEAVETELMKNEENSQRVHETWLHATAIANASFAKKQRILEERKQLMESIKQQIEQEKMEQEAMEKDRQEAMESMRLERIEADSKKQSNMLQSLPLEKQREMTCSFFARTGTCRFGANCTRYHCPVPSSRFVLIKAMHSIQLAQEDELEVDDKLLQATYRDFYNDVLAECVKFGFVVQLTTCCNLAPHLRGNVYIEYQTPDQAAAAVHGLFGRFYAGKQLYPALVPMTSWAQSICGLYQQRRCIRGRDCNFLHPFRTPVEVTPSYPFRRPASPRTS</sequence>
<feature type="domain" description="C3H1-type" evidence="7">
    <location>
        <begin position="268"/>
        <end position="295"/>
    </location>
</feature>
<gene>
    <name evidence="8" type="ORF">ACHHYP_01425</name>
</gene>
<dbReference type="Proteomes" id="UP000243579">
    <property type="component" value="Unassembled WGS sequence"/>
</dbReference>
<dbReference type="OrthoDB" id="75923at2759"/>
<keyword evidence="2" id="KW-0677">Repeat</keyword>
<dbReference type="GO" id="GO:0089701">
    <property type="term" value="C:U2AF complex"/>
    <property type="evidence" value="ECO:0007669"/>
    <property type="project" value="InterPro"/>
</dbReference>
<dbReference type="InterPro" id="IPR035979">
    <property type="entry name" value="RBD_domain_sf"/>
</dbReference>
<evidence type="ECO:0000313" key="9">
    <source>
        <dbReference type="Proteomes" id="UP000243579"/>
    </source>
</evidence>
<dbReference type="GO" id="GO:0003723">
    <property type="term" value="F:RNA binding"/>
    <property type="evidence" value="ECO:0007669"/>
    <property type="project" value="InterPro"/>
</dbReference>
<feature type="coiled-coil region" evidence="6">
    <location>
        <begin position="75"/>
        <end position="113"/>
    </location>
</feature>
<evidence type="ECO:0000256" key="4">
    <source>
        <dbReference type="ARBA" id="ARBA00022833"/>
    </source>
</evidence>
<dbReference type="InterPro" id="IPR009145">
    <property type="entry name" value="U2AF_small"/>
</dbReference>
<dbReference type="PROSITE" id="PS50103">
    <property type="entry name" value="ZF_C3H1"/>
    <property type="match status" value="2"/>
</dbReference>
<dbReference type="GO" id="GO:0008270">
    <property type="term" value="F:zinc ion binding"/>
    <property type="evidence" value="ECO:0007669"/>
    <property type="project" value="UniProtKB-KW"/>
</dbReference>
<feature type="zinc finger region" description="C3H1-type" evidence="5">
    <location>
        <begin position="268"/>
        <end position="295"/>
    </location>
</feature>
<evidence type="ECO:0000256" key="2">
    <source>
        <dbReference type="ARBA" id="ARBA00022737"/>
    </source>
</evidence>
<keyword evidence="9" id="KW-1185">Reference proteome</keyword>
<dbReference type="EMBL" id="JNBR01000366">
    <property type="protein sequence ID" value="OQR94334.1"/>
    <property type="molecule type" value="Genomic_DNA"/>
</dbReference>
<evidence type="ECO:0000256" key="1">
    <source>
        <dbReference type="ARBA" id="ARBA00022723"/>
    </source>
</evidence>
<dbReference type="InterPro" id="IPR012677">
    <property type="entry name" value="Nucleotide-bd_a/b_plait_sf"/>
</dbReference>
<dbReference type="InterPro" id="IPR000571">
    <property type="entry name" value="Znf_CCCH"/>
</dbReference>
<accession>A0A1V9Z8J7</accession>
<keyword evidence="4 5" id="KW-0862">Zinc</keyword>
<dbReference type="STRING" id="1202772.A0A1V9Z8J7"/>
<dbReference type="Gene3D" id="2.30.30.1190">
    <property type="match status" value="1"/>
</dbReference>
<dbReference type="SMART" id="SM00356">
    <property type="entry name" value="ZnF_C3H1"/>
    <property type="match status" value="2"/>
</dbReference>
<organism evidence="8 9">
    <name type="scientific">Achlya hypogyna</name>
    <name type="common">Oomycete</name>
    <name type="synonym">Protoachlya hypogyna</name>
    <dbReference type="NCBI Taxonomy" id="1202772"/>
    <lineage>
        <taxon>Eukaryota</taxon>
        <taxon>Sar</taxon>
        <taxon>Stramenopiles</taxon>
        <taxon>Oomycota</taxon>
        <taxon>Saprolegniomycetes</taxon>
        <taxon>Saprolegniales</taxon>
        <taxon>Achlyaceae</taxon>
        <taxon>Achlya</taxon>
    </lineage>
</organism>
<dbReference type="SUPFAM" id="SSF54928">
    <property type="entry name" value="RNA-binding domain, RBD"/>
    <property type="match status" value="1"/>
</dbReference>
<feature type="domain" description="C3H1-type" evidence="7">
    <location>
        <begin position="137"/>
        <end position="165"/>
    </location>
</feature>
<keyword evidence="6" id="KW-0175">Coiled coil</keyword>
<evidence type="ECO:0000256" key="3">
    <source>
        <dbReference type="ARBA" id="ARBA00022771"/>
    </source>
</evidence>
<dbReference type="Pfam" id="PF00642">
    <property type="entry name" value="zf-CCCH"/>
    <property type="match status" value="1"/>
</dbReference>
<comment type="caution">
    <text evidence="8">The sequence shown here is derived from an EMBL/GenBank/DDBJ whole genome shotgun (WGS) entry which is preliminary data.</text>
</comment>
<dbReference type="AlphaFoldDB" id="A0A1V9Z8J7"/>
<reference evidence="8 9" key="1">
    <citation type="journal article" date="2014" name="Genome Biol. Evol.">
        <title>The secreted proteins of Achlya hypogyna and Thraustotheca clavata identify the ancestral oomycete secretome and reveal gene acquisitions by horizontal gene transfer.</title>
        <authorList>
            <person name="Misner I."/>
            <person name="Blouin N."/>
            <person name="Leonard G."/>
            <person name="Richards T.A."/>
            <person name="Lane C.E."/>
        </authorList>
    </citation>
    <scope>NUCLEOTIDE SEQUENCE [LARGE SCALE GENOMIC DNA]</scope>
    <source>
        <strain evidence="8 9">ATCC 48635</strain>
    </source>
</reference>
<name>A0A1V9Z8J7_ACHHY</name>
<dbReference type="GO" id="GO:0000398">
    <property type="term" value="P:mRNA splicing, via spliceosome"/>
    <property type="evidence" value="ECO:0007669"/>
    <property type="project" value="InterPro"/>
</dbReference>
<evidence type="ECO:0000259" key="7">
    <source>
        <dbReference type="PROSITE" id="PS50103"/>
    </source>
</evidence>
<evidence type="ECO:0000256" key="5">
    <source>
        <dbReference type="PROSITE-ProRule" id="PRU00723"/>
    </source>
</evidence>
<dbReference type="Gene3D" id="3.30.70.330">
    <property type="match status" value="1"/>
</dbReference>
<protein>
    <submittedName>
        <fullName evidence="8">U2 small nuclear ribonucleoprotein auxiliary factor 35 kDa subunit-related protein 1-like</fullName>
    </submittedName>
</protein>
<dbReference type="PANTHER" id="PTHR12620">
    <property type="entry name" value="U2 SNRNP AUXILIARY FACTOR, SMALL SUBUNIT"/>
    <property type="match status" value="1"/>
</dbReference>
<evidence type="ECO:0000313" key="8">
    <source>
        <dbReference type="EMBL" id="OQR94334.1"/>
    </source>
</evidence>
<keyword evidence="1 5" id="KW-0479">Metal-binding</keyword>
<keyword evidence="3 5" id="KW-0863">Zinc-finger</keyword>
<proteinExistence type="predicted"/>
<dbReference type="PRINTS" id="PR01848">
    <property type="entry name" value="U2AUXFACTOR"/>
</dbReference>
<dbReference type="GO" id="GO:1990904">
    <property type="term" value="C:ribonucleoprotein complex"/>
    <property type="evidence" value="ECO:0007669"/>
    <property type="project" value="UniProtKB-KW"/>
</dbReference>
<keyword evidence="8" id="KW-0687">Ribonucleoprotein</keyword>
<feature type="zinc finger region" description="C3H1-type" evidence="5">
    <location>
        <begin position="137"/>
        <end position="165"/>
    </location>
</feature>